<dbReference type="InterPro" id="IPR014729">
    <property type="entry name" value="Rossmann-like_a/b/a_fold"/>
</dbReference>
<dbReference type="InterPro" id="IPR051599">
    <property type="entry name" value="Cell_Envelope_Assoc"/>
</dbReference>
<reference evidence="2 3" key="1">
    <citation type="submission" date="2019-03" db="EMBL/GenBank/DDBJ databases">
        <title>Genomic Encyclopedia of Type Strains, Phase III (KMG-III): the genomes of soil and plant-associated and newly described type strains.</title>
        <authorList>
            <person name="Whitman W."/>
        </authorList>
    </citation>
    <scope>NUCLEOTIDE SEQUENCE [LARGE SCALE GENOMIC DNA]</scope>
    <source>
        <strain evidence="2 3">CECT 8976</strain>
    </source>
</reference>
<accession>A0A4R7B174</accession>
<dbReference type="GO" id="GO:0005886">
    <property type="term" value="C:plasma membrane"/>
    <property type="evidence" value="ECO:0007669"/>
    <property type="project" value="TreeGrafter"/>
</dbReference>
<dbReference type="RefSeq" id="WP_133681964.1">
    <property type="nucleotide sequence ID" value="NZ_SNZP01000010.1"/>
</dbReference>
<dbReference type="InterPro" id="IPR003848">
    <property type="entry name" value="DUF218"/>
</dbReference>
<dbReference type="Gene3D" id="3.40.50.620">
    <property type="entry name" value="HUPs"/>
    <property type="match status" value="1"/>
</dbReference>
<dbReference type="CDD" id="cd06259">
    <property type="entry name" value="YdcF-like"/>
    <property type="match status" value="1"/>
</dbReference>
<dbReference type="AlphaFoldDB" id="A0A4R7B174"/>
<dbReference type="Proteomes" id="UP000295611">
    <property type="component" value="Unassembled WGS sequence"/>
</dbReference>
<dbReference type="Pfam" id="PF02698">
    <property type="entry name" value="DUF218"/>
    <property type="match status" value="1"/>
</dbReference>
<dbReference type="PANTHER" id="PTHR30336">
    <property type="entry name" value="INNER MEMBRANE PROTEIN, PROBABLE PERMEASE"/>
    <property type="match status" value="1"/>
</dbReference>
<evidence type="ECO:0000313" key="2">
    <source>
        <dbReference type="EMBL" id="TDR76698.1"/>
    </source>
</evidence>
<protein>
    <submittedName>
        <fullName evidence="2">Vancomycin permeability regulator SanA</fullName>
    </submittedName>
</protein>
<name>A0A4R7B174_9NEIS</name>
<dbReference type="PANTHER" id="PTHR30336:SF20">
    <property type="entry name" value="DUF218 DOMAIN-CONTAINING PROTEIN"/>
    <property type="match status" value="1"/>
</dbReference>
<dbReference type="EMBL" id="SNZP01000010">
    <property type="protein sequence ID" value="TDR76698.1"/>
    <property type="molecule type" value="Genomic_DNA"/>
</dbReference>
<dbReference type="OrthoDB" id="9782395at2"/>
<evidence type="ECO:0000259" key="1">
    <source>
        <dbReference type="Pfam" id="PF02698"/>
    </source>
</evidence>
<sequence length="185" mass="20413">MKRLIFLVIALSLIGIGGIAIDGLHDDVQESDVGVVLGSKVMPDGTPSDRLRARLDKAAELYRQGMFKRIIVSGGTGEEGFSESLVMASYLTDRQSVPRTVILLDEHGDTTEATARNSAAIMKAQGFKSALVITQFFHITRSRYALHRAGIETVRTAHANYFEARDLYSMARELIALPVYWLAVR</sequence>
<keyword evidence="3" id="KW-1185">Reference proteome</keyword>
<gene>
    <name evidence="2" type="ORF">DFP86_110126</name>
</gene>
<evidence type="ECO:0000313" key="3">
    <source>
        <dbReference type="Proteomes" id="UP000295611"/>
    </source>
</evidence>
<organism evidence="2 3">
    <name type="scientific">Paludibacterium purpuratum</name>
    <dbReference type="NCBI Taxonomy" id="1144873"/>
    <lineage>
        <taxon>Bacteria</taxon>
        <taxon>Pseudomonadati</taxon>
        <taxon>Pseudomonadota</taxon>
        <taxon>Betaproteobacteria</taxon>
        <taxon>Neisseriales</taxon>
        <taxon>Chromobacteriaceae</taxon>
        <taxon>Paludibacterium</taxon>
    </lineage>
</organism>
<proteinExistence type="predicted"/>
<feature type="domain" description="DUF218" evidence="1">
    <location>
        <begin position="32"/>
        <end position="163"/>
    </location>
</feature>
<comment type="caution">
    <text evidence="2">The sequence shown here is derived from an EMBL/GenBank/DDBJ whole genome shotgun (WGS) entry which is preliminary data.</text>
</comment>